<feature type="domain" description="HTH cro/C1-type" evidence="1">
    <location>
        <begin position="2"/>
        <end position="28"/>
    </location>
</feature>
<evidence type="ECO:0000259" key="1">
    <source>
        <dbReference type="PROSITE" id="PS50943"/>
    </source>
</evidence>
<reference evidence="3" key="1">
    <citation type="journal article" date="2019" name="Int. J. Syst. Evol. Microbiol.">
        <title>The Global Catalogue of Microorganisms (GCM) 10K type strain sequencing project: providing services to taxonomists for standard genome sequencing and annotation.</title>
        <authorList>
            <consortium name="The Broad Institute Genomics Platform"/>
            <consortium name="The Broad Institute Genome Sequencing Center for Infectious Disease"/>
            <person name="Wu L."/>
            <person name="Ma J."/>
        </authorList>
    </citation>
    <scope>NUCLEOTIDE SEQUENCE [LARGE SCALE GENOMIC DNA]</scope>
    <source>
        <strain evidence="3">CGMCC 4.1621</strain>
    </source>
</reference>
<organism evidence="2 3">
    <name type="scientific">Halobacillus seohaensis</name>
    <dbReference type="NCBI Taxonomy" id="447421"/>
    <lineage>
        <taxon>Bacteria</taxon>
        <taxon>Bacillati</taxon>
        <taxon>Bacillota</taxon>
        <taxon>Bacilli</taxon>
        <taxon>Bacillales</taxon>
        <taxon>Bacillaceae</taxon>
        <taxon>Halobacillus</taxon>
    </lineage>
</organism>
<protein>
    <recommendedName>
        <fullName evidence="1">HTH cro/C1-type domain-containing protein</fullName>
    </recommendedName>
</protein>
<sequence length="52" mass="5662">MLERGIGNASVDNIIKVCKGLGISTDDLEKLANGQELNEEHEGNLPEFKHKG</sequence>
<dbReference type="EMBL" id="JBHSZV010000062">
    <property type="protein sequence ID" value="MFC7064009.1"/>
    <property type="molecule type" value="Genomic_DNA"/>
</dbReference>
<dbReference type="PROSITE" id="PS50943">
    <property type="entry name" value="HTH_CROC1"/>
    <property type="match status" value="1"/>
</dbReference>
<keyword evidence="3" id="KW-1185">Reference proteome</keyword>
<evidence type="ECO:0000313" key="3">
    <source>
        <dbReference type="Proteomes" id="UP001596410"/>
    </source>
</evidence>
<dbReference type="Proteomes" id="UP001596410">
    <property type="component" value="Unassembled WGS sequence"/>
</dbReference>
<gene>
    <name evidence="2" type="ORF">ACFQIC_19625</name>
</gene>
<dbReference type="InterPro" id="IPR001387">
    <property type="entry name" value="Cro/C1-type_HTH"/>
</dbReference>
<accession>A0ABW2EU80</accession>
<evidence type="ECO:0000313" key="2">
    <source>
        <dbReference type="EMBL" id="MFC7064009.1"/>
    </source>
</evidence>
<comment type="caution">
    <text evidence="2">The sequence shown here is derived from an EMBL/GenBank/DDBJ whole genome shotgun (WGS) entry which is preliminary data.</text>
</comment>
<name>A0ABW2EU80_9BACI</name>
<proteinExistence type="predicted"/>